<dbReference type="SUPFAM" id="SSF56601">
    <property type="entry name" value="beta-lactamase/transpeptidase-like"/>
    <property type="match status" value="1"/>
</dbReference>
<evidence type="ECO:0007829" key="11">
    <source>
        <dbReference type="PDB" id="6NVU"/>
    </source>
</evidence>
<keyword evidence="7" id="KW-0732">Signal</keyword>
<dbReference type="GO" id="GO:0008800">
    <property type="term" value="F:beta-lactamase activity"/>
    <property type="evidence" value="ECO:0007669"/>
    <property type="project" value="UniProtKB-UniRule"/>
</dbReference>
<keyword evidence="5 6" id="KW-0046">Antibiotic resistance</keyword>
<organism evidence="9">
    <name type="scientific">Escherichia coli</name>
    <dbReference type="NCBI Taxonomy" id="562"/>
    <lineage>
        <taxon>Bacteria</taxon>
        <taxon>Pseudomonadati</taxon>
        <taxon>Pseudomonadota</taxon>
        <taxon>Gammaproteobacteria</taxon>
        <taxon>Enterobacterales</taxon>
        <taxon>Enterobacteriaceae</taxon>
        <taxon>Escherichia</taxon>
    </lineage>
</organism>
<evidence type="ECO:0000256" key="6">
    <source>
        <dbReference type="RuleBase" id="RU361140"/>
    </source>
</evidence>
<sequence length="314" mass="34980">MTVPISIIFWGNIMKKHLVVIAFCVLFASASAFAAKGTDSLKSSIEKYLKDKKAKVGVAVLGIEDNFKLNVNEKHHYPMQSTYKFHLALAVLDKLDKENISIDKKLFVKKSELLPNTWSPLRDKYPDGNVDLSISEILKATVSRSDNNGCDILFRFVGGTNKVHNFISKLGVKNISIKATEEEMHKAWNVQYTNWTTPDATVQLLKKFYKNEILSKNSYDYLLNTMIETTTGPKRLKGLLPDGTVVAHKTGSSDTNDKGITAATNDIGIITLPNGKHFAIAVYVSDSSEKSDVNEKIIAEICKSVWDYLVKDGK</sequence>
<gene>
    <name evidence="9" type="primary">tla-1</name>
</gene>
<comment type="catalytic activity">
    <reaction evidence="1 6">
        <text>a beta-lactam + H2O = a substituted beta-amino acid</text>
        <dbReference type="Rhea" id="RHEA:20401"/>
        <dbReference type="ChEBI" id="CHEBI:15377"/>
        <dbReference type="ChEBI" id="CHEBI:35627"/>
        <dbReference type="ChEBI" id="CHEBI:140347"/>
        <dbReference type="EC" id="3.5.2.6"/>
    </reaction>
</comment>
<dbReference type="PRINTS" id="PR00118">
    <property type="entry name" value="BLACTAMASEA"/>
</dbReference>
<keyword evidence="10 11" id="KW-0002">3D-structure</keyword>
<reference evidence="9" key="1">
    <citation type="journal article" date="2000" name="Antimicrob. Agents Chemother.">
        <title>TLA-1: a new plasmid-mediated extended-spectrum beta-lactamase from Escherichia coli.</title>
        <authorList>
            <person name="Silva J."/>
            <person name="Aguilar C."/>
            <person name="Ayala G."/>
            <person name="Estrada M.A."/>
            <person name="Garza-Ramos U."/>
            <person name="Lara-Lemus R."/>
            <person name="Ledezma L."/>
        </authorList>
    </citation>
    <scope>NUCLEOTIDE SEQUENCE</scope>
    <source>
        <plasmid evidence="9">RZA92</plasmid>
    </source>
</reference>
<dbReference type="NCBIfam" id="NF012099">
    <property type="entry name" value="SubclassA2"/>
    <property type="match status" value="1"/>
</dbReference>
<dbReference type="PANTHER" id="PTHR35333:SF3">
    <property type="entry name" value="BETA-LACTAMASE-TYPE TRANSPEPTIDASE FOLD CONTAINING PROTEIN"/>
    <property type="match status" value="1"/>
</dbReference>
<dbReference type="InterPro" id="IPR012338">
    <property type="entry name" value="Beta-lactam/transpept-like"/>
</dbReference>
<evidence type="ECO:0000259" key="8">
    <source>
        <dbReference type="Pfam" id="PF13354"/>
    </source>
</evidence>
<dbReference type="SMR" id="Q9X6W1"/>
<dbReference type="PDB" id="6PQ8">
    <property type="method" value="X-ray"/>
    <property type="resolution" value="2.20 A"/>
    <property type="chains" value="A=14-312"/>
</dbReference>
<dbReference type="EMBL" id="AF148067">
    <property type="protein sequence ID" value="AAD37403.1"/>
    <property type="molecule type" value="Genomic_DNA"/>
</dbReference>
<protein>
    <recommendedName>
        <fullName evidence="3 6">Beta-lactamase</fullName>
        <ecNumber evidence="3 6">3.5.2.6</ecNumber>
    </recommendedName>
</protein>
<feature type="domain" description="Beta-lactamase class A catalytic" evidence="8">
    <location>
        <begin position="58"/>
        <end position="284"/>
    </location>
</feature>
<dbReference type="EC" id="3.5.2.6" evidence="3 6"/>
<keyword evidence="4 6" id="KW-0378">Hydrolase</keyword>
<evidence type="ECO:0000256" key="1">
    <source>
        <dbReference type="ARBA" id="ARBA00001526"/>
    </source>
</evidence>
<evidence type="ECO:0000313" key="9">
    <source>
        <dbReference type="EMBL" id="AAD37403.1"/>
    </source>
</evidence>
<dbReference type="PDB" id="6PQ9">
    <property type="method" value="X-ray"/>
    <property type="resolution" value="2.19 A"/>
    <property type="chains" value="A=14-312"/>
</dbReference>
<dbReference type="PDBsum" id="6NVT"/>
<dbReference type="NCBIfam" id="NF000298">
    <property type="entry name" value="blaTLA"/>
    <property type="match status" value="1"/>
</dbReference>
<dbReference type="Pfam" id="PF13354">
    <property type="entry name" value="Beta-lactamase2"/>
    <property type="match status" value="1"/>
</dbReference>
<dbReference type="GO" id="GO:0046677">
    <property type="term" value="P:response to antibiotic"/>
    <property type="evidence" value="ECO:0007669"/>
    <property type="project" value="UniProtKB-UniRule"/>
</dbReference>
<keyword evidence="9" id="KW-0614">Plasmid</keyword>
<name>Q9X6W1_ECOLX</name>
<accession>Q9X6W1</accession>
<evidence type="ECO:0000256" key="2">
    <source>
        <dbReference type="ARBA" id="ARBA00009009"/>
    </source>
</evidence>
<dbReference type="PDBsum" id="6PQ8"/>
<dbReference type="PDB" id="6NVT">
    <property type="method" value="X-ray"/>
    <property type="resolution" value="2.20 A"/>
    <property type="chains" value="A/B/C/D=36-311"/>
</dbReference>
<dbReference type="AlphaFoldDB" id="Q9X6W1"/>
<dbReference type="PANTHER" id="PTHR35333">
    <property type="entry name" value="BETA-LACTAMASE"/>
    <property type="match status" value="1"/>
</dbReference>
<dbReference type="PDBsum" id="6NVU"/>
<dbReference type="PROSITE" id="PS00146">
    <property type="entry name" value="BETA_LACTAMASE_A"/>
    <property type="match status" value="1"/>
</dbReference>
<geneLocation type="plasmid" evidence="9">
    <name>RZA92</name>
</geneLocation>
<evidence type="ECO:0000256" key="5">
    <source>
        <dbReference type="ARBA" id="ARBA00023251"/>
    </source>
</evidence>
<dbReference type="InterPro" id="IPR023650">
    <property type="entry name" value="Beta-lactam_class-A_AS"/>
</dbReference>
<evidence type="ECO:0000256" key="3">
    <source>
        <dbReference type="ARBA" id="ARBA00012865"/>
    </source>
</evidence>
<feature type="signal peptide" evidence="7">
    <location>
        <begin position="1"/>
        <end position="34"/>
    </location>
</feature>
<dbReference type="PDBsum" id="6PQ9"/>
<dbReference type="InterPro" id="IPR000871">
    <property type="entry name" value="Beta-lactam_class-A"/>
</dbReference>
<evidence type="ECO:0007829" key="10">
    <source>
        <dbReference type="PDB" id="6NVT"/>
    </source>
</evidence>
<dbReference type="Gene3D" id="3.40.710.10">
    <property type="entry name" value="DD-peptidase/beta-lactamase superfamily"/>
    <property type="match status" value="1"/>
</dbReference>
<evidence type="ECO:0000256" key="4">
    <source>
        <dbReference type="ARBA" id="ARBA00022801"/>
    </source>
</evidence>
<dbReference type="NCBIfam" id="NF033103">
    <property type="entry name" value="bla_class_A"/>
    <property type="match status" value="1"/>
</dbReference>
<comment type="similarity">
    <text evidence="2 6">Belongs to the class-A beta-lactamase family.</text>
</comment>
<evidence type="ECO:0000256" key="7">
    <source>
        <dbReference type="SAM" id="SignalP"/>
    </source>
</evidence>
<feature type="chain" id="PRO_5004336082" description="Beta-lactamase" evidence="7">
    <location>
        <begin position="35"/>
        <end position="314"/>
    </location>
</feature>
<dbReference type="InterPro" id="IPR045155">
    <property type="entry name" value="Beta-lactam_cat"/>
</dbReference>
<dbReference type="GO" id="GO:0030655">
    <property type="term" value="P:beta-lactam antibiotic catabolic process"/>
    <property type="evidence" value="ECO:0007669"/>
    <property type="project" value="InterPro"/>
</dbReference>
<proteinExistence type="evidence at protein level"/>
<reference evidence="10 11" key="2">
    <citation type="journal article" date="2020" name="Biochem. Biophys. Res. Commun.">
        <title>The crystal structure of ESBL TLA-1 in complex with clavulanic acid reveals a second acylation site.</title>
        <authorList>
            <person name="Cifuentes-Castro V."/>
            <person name="Rodriguez-Almazan C."/>
            <person name="Silva-Sanchez J."/>
            <person name="Rudino-Pinera E."/>
        </authorList>
    </citation>
    <scope>X-RAY CRYSTALLOGRAPHY (2.19 ANGSTROMS) OF 14-312</scope>
</reference>
<dbReference type="PDB" id="6NVU">
    <property type="method" value="X-ray"/>
    <property type="resolution" value="2.50 A"/>
    <property type="chains" value="A=36-312"/>
</dbReference>
<dbReference type="CARD" id="ARO:3003202">
    <property type="molecule name" value="TLA-1"/>
    <property type="mechanism identifier" value="ARO:0001004"/>
    <property type="mechanism name" value="antibiotic inactivation"/>
</dbReference>